<reference evidence="2 3" key="1">
    <citation type="journal article" date="2018" name="Gigascience">
        <title>Genomes of trombidid mites reveal novel predicted allergens and laterally-transferred genes associated with secondary metabolism.</title>
        <authorList>
            <person name="Dong X."/>
            <person name="Chaisiri K."/>
            <person name="Xia D."/>
            <person name="Armstrong S.D."/>
            <person name="Fang Y."/>
            <person name="Donnelly M.J."/>
            <person name="Kadowaki T."/>
            <person name="McGarry J.W."/>
            <person name="Darby A.C."/>
            <person name="Makepeace B.L."/>
        </authorList>
    </citation>
    <scope>NUCLEOTIDE SEQUENCE [LARGE SCALE GENOMIC DNA]</scope>
    <source>
        <strain evidence="2">UoL-UT</strain>
    </source>
</reference>
<comment type="caution">
    <text evidence="2">The sequence shown here is derived from an EMBL/GenBank/DDBJ whole genome shotgun (WGS) entry which is preliminary data.</text>
</comment>
<dbReference type="InterPro" id="IPR016035">
    <property type="entry name" value="Acyl_Trfase/lysoPLipase"/>
</dbReference>
<evidence type="ECO:0000259" key="1">
    <source>
        <dbReference type="SMART" id="SM00827"/>
    </source>
</evidence>
<keyword evidence="3" id="KW-1185">Reference proteome</keyword>
<dbReference type="VEuPathDB" id="VectorBase:LDEU010852"/>
<dbReference type="SMART" id="SM00827">
    <property type="entry name" value="PKS_AT"/>
    <property type="match status" value="1"/>
</dbReference>
<dbReference type="GO" id="GO:0016740">
    <property type="term" value="F:transferase activity"/>
    <property type="evidence" value="ECO:0007669"/>
    <property type="project" value="InterPro"/>
</dbReference>
<dbReference type="InterPro" id="IPR052760">
    <property type="entry name" value="Mitochondrial_malonyltrans"/>
</dbReference>
<dbReference type="PANTHER" id="PTHR47170">
    <property type="entry name" value="MALONYL-COA ACP TRANSACYLASE, ACP-BINDING"/>
    <property type="match status" value="1"/>
</dbReference>
<dbReference type="SUPFAM" id="SSF52151">
    <property type="entry name" value="FabD/lysophospholipase-like"/>
    <property type="match status" value="1"/>
</dbReference>
<dbReference type="Pfam" id="PF00698">
    <property type="entry name" value="Acyl_transf_1"/>
    <property type="match status" value="1"/>
</dbReference>
<dbReference type="InterPro" id="IPR014043">
    <property type="entry name" value="Acyl_transferase_dom"/>
</dbReference>
<dbReference type="Proteomes" id="UP000288716">
    <property type="component" value="Unassembled WGS sequence"/>
</dbReference>
<feature type="non-terminal residue" evidence="2">
    <location>
        <position position="1"/>
    </location>
</feature>
<organism evidence="2 3">
    <name type="scientific">Leptotrombidium deliense</name>
    <dbReference type="NCBI Taxonomy" id="299467"/>
    <lineage>
        <taxon>Eukaryota</taxon>
        <taxon>Metazoa</taxon>
        <taxon>Ecdysozoa</taxon>
        <taxon>Arthropoda</taxon>
        <taxon>Chelicerata</taxon>
        <taxon>Arachnida</taxon>
        <taxon>Acari</taxon>
        <taxon>Acariformes</taxon>
        <taxon>Trombidiformes</taxon>
        <taxon>Prostigmata</taxon>
        <taxon>Anystina</taxon>
        <taxon>Parasitengona</taxon>
        <taxon>Trombiculoidea</taxon>
        <taxon>Trombiculidae</taxon>
        <taxon>Leptotrombidium</taxon>
    </lineage>
</organism>
<dbReference type="InterPro" id="IPR001227">
    <property type="entry name" value="Ac_transferase_dom_sf"/>
</dbReference>
<evidence type="ECO:0000313" key="3">
    <source>
        <dbReference type="Proteomes" id="UP000288716"/>
    </source>
</evidence>
<evidence type="ECO:0000313" key="2">
    <source>
        <dbReference type="EMBL" id="RWS21188.1"/>
    </source>
</evidence>
<dbReference type="OrthoDB" id="541883at2759"/>
<proteinExistence type="predicted"/>
<feature type="domain" description="Malonyl-CoA:ACP transacylase (MAT)" evidence="1">
    <location>
        <begin position="5"/>
        <end position="253"/>
    </location>
</feature>
<dbReference type="STRING" id="299467.A0A443S0W6"/>
<gene>
    <name evidence="2" type="ORF">B4U80_04750</name>
</gene>
<dbReference type="EMBL" id="NCKV01013288">
    <property type="protein sequence ID" value="RWS21188.1"/>
    <property type="molecule type" value="Genomic_DNA"/>
</dbReference>
<accession>A0A443S0W6</accession>
<dbReference type="PANTHER" id="PTHR47170:SF2">
    <property type="entry name" value="MALONYL-COA:ACP TRANSACYLASE (MAT) DOMAIN-CONTAINING PROTEIN"/>
    <property type="match status" value="1"/>
</dbReference>
<dbReference type="Gene3D" id="3.30.70.250">
    <property type="entry name" value="Malonyl-CoA ACP transacylase, ACP-binding"/>
    <property type="match status" value="1"/>
</dbReference>
<name>A0A443S0W6_9ACAR</name>
<dbReference type="Gene3D" id="3.40.366.10">
    <property type="entry name" value="Malonyl-Coenzyme A Acyl Carrier Protein, domain 2"/>
    <property type="match status" value="1"/>
</dbReference>
<protein>
    <recommendedName>
        <fullName evidence="1">Malonyl-CoA:ACP transacylase (MAT) domain-containing protein</fullName>
    </recommendedName>
</protein>
<dbReference type="AlphaFoldDB" id="A0A443S0W6"/>
<sequence>NEENLQRTDFVQIALFVASVGKFRQIEKRNPQLLKNVKAVAGLSVGEFAALTFAGVLSFADALKLVYARGKAMQDLVDLTSTAMSSIVGPNTEQLSSFLTKNFPHLFISGYLADNQHTVSGDGTRIDEFLLKLKNDDVRKTLNLQDSRKLRVSGAFHTEFMESAAYEIEPVIDSITFSPPKLPVILNINGKATRDANFIKSQVKNQLINPLQWKQSIITAIEMGIVRFIELSPSPILTAIIRKRIKACSDAKCTAIFQDF</sequence>